<dbReference type="EMBL" id="CP144746">
    <property type="protein sequence ID" value="WVZ57220.1"/>
    <property type="molecule type" value="Genomic_DNA"/>
</dbReference>
<dbReference type="AlphaFoldDB" id="A0AAQ3WC41"/>
<name>A0AAQ3WC41_PASNO</name>
<organism evidence="2 3">
    <name type="scientific">Paspalum notatum var. saurae</name>
    <dbReference type="NCBI Taxonomy" id="547442"/>
    <lineage>
        <taxon>Eukaryota</taxon>
        <taxon>Viridiplantae</taxon>
        <taxon>Streptophyta</taxon>
        <taxon>Embryophyta</taxon>
        <taxon>Tracheophyta</taxon>
        <taxon>Spermatophyta</taxon>
        <taxon>Magnoliopsida</taxon>
        <taxon>Liliopsida</taxon>
        <taxon>Poales</taxon>
        <taxon>Poaceae</taxon>
        <taxon>PACMAD clade</taxon>
        <taxon>Panicoideae</taxon>
        <taxon>Andropogonodae</taxon>
        <taxon>Paspaleae</taxon>
        <taxon>Paspalinae</taxon>
        <taxon>Paspalum</taxon>
    </lineage>
</organism>
<sequence>MSALTKRAASLSSSSSLGLPLPLLLTVAFAVNISRRRRTKVFSGRLGHTHRSAARTAAKNSTEPEGSQLATAVG</sequence>
<gene>
    <name evidence="2" type="ORF">U9M48_007630</name>
</gene>
<proteinExistence type="predicted"/>
<reference evidence="2 3" key="1">
    <citation type="submission" date="2024-02" db="EMBL/GenBank/DDBJ databases">
        <title>High-quality chromosome-scale genome assembly of Pensacola bahiagrass (Paspalum notatum Flugge var. saurae).</title>
        <authorList>
            <person name="Vega J.M."/>
            <person name="Podio M."/>
            <person name="Orjuela J."/>
            <person name="Siena L.A."/>
            <person name="Pessino S.C."/>
            <person name="Combes M.C."/>
            <person name="Mariac C."/>
            <person name="Albertini E."/>
            <person name="Pupilli F."/>
            <person name="Ortiz J.P.A."/>
            <person name="Leblanc O."/>
        </authorList>
    </citation>
    <scope>NUCLEOTIDE SEQUENCE [LARGE SCALE GENOMIC DNA]</scope>
    <source>
        <strain evidence="2">R1</strain>
        <tissue evidence="2">Leaf</tissue>
    </source>
</reference>
<dbReference type="Proteomes" id="UP001341281">
    <property type="component" value="Chromosome 02"/>
</dbReference>
<accession>A0AAQ3WC41</accession>
<evidence type="ECO:0000313" key="3">
    <source>
        <dbReference type="Proteomes" id="UP001341281"/>
    </source>
</evidence>
<protein>
    <submittedName>
        <fullName evidence="2">Uncharacterized protein</fullName>
    </submittedName>
</protein>
<evidence type="ECO:0000256" key="1">
    <source>
        <dbReference type="SAM" id="MobiDB-lite"/>
    </source>
</evidence>
<feature type="compositionally biased region" description="Polar residues" evidence="1">
    <location>
        <begin position="58"/>
        <end position="74"/>
    </location>
</feature>
<keyword evidence="3" id="KW-1185">Reference proteome</keyword>
<feature type="region of interest" description="Disordered" evidence="1">
    <location>
        <begin position="44"/>
        <end position="74"/>
    </location>
</feature>
<evidence type="ECO:0000313" key="2">
    <source>
        <dbReference type="EMBL" id="WVZ57220.1"/>
    </source>
</evidence>